<evidence type="ECO:0000313" key="2">
    <source>
        <dbReference type="EMBL" id="SFY41759.1"/>
    </source>
</evidence>
<name>A0A1K2F1M8_STRAR</name>
<feature type="region of interest" description="Disordered" evidence="1">
    <location>
        <begin position="31"/>
        <end position="54"/>
    </location>
</feature>
<reference evidence="2 3" key="1">
    <citation type="submission" date="2016-11" db="EMBL/GenBank/DDBJ databases">
        <authorList>
            <person name="Jaros S."/>
            <person name="Januszkiewicz K."/>
            <person name="Wedrychowicz H."/>
        </authorList>
    </citation>
    <scope>NUCLEOTIDE SEQUENCE [LARGE SCALE GENOMIC DNA]</scope>
    <source>
        <strain evidence="2 3">OK807</strain>
    </source>
</reference>
<feature type="compositionally biased region" description="Low complexity" evidence="1">
    <location>
        <begin position="44"/>
        <end position="54"/>
    </location>
</feature>
<dbReference type="EMBL" id="FPJO01000028">
    <property type="protein sequence ID" value="SFY41759.1"/>
    <property type="molecule type" value="Genomic_DNA"/>
</dbReference>
<gene>
    <name evidence="2" type="ORF">SAMN02787144_102859</name>
</gene>
<evidence type="ECO:0000313" key="3">
    <source>
        <dbReference type="Proteomes" id="UP000181909"/>
    </source>
</evidence>
<evidence type="ECO:0000256" key="1">
    <source>
        <dbReference type="SAM" id="MobiDB-lite"/>
    </source>
</evidence>
<protein>
    <submittedName>
        <fullName evidence="2">Uncharacterized protein</fullName>
    </submittedName>
</protein>
<organism evidence="2 3">
    <name type="scientific">Streptomyces atratus</name>
    <dbReference type="NCBI Taxonomy" id="1893"/>
    <lineage>
        <taxon>Bacteria</taxon>
        <taxon>Bacillati</taxon>
        <taxon>Actinomycetota</taxon>
        <taxon>Actinomycetes</taxon>
        <taxon>Kitasatosporales</taxon>
        <taxon>Streptomycetaceae</taxon>
        <taxon>Streptomyces</taxon>
    </lineage>
</organism>
<dbReference type="AlphaFoldDB" id="A0A1K2F1M8"/>
<sequence length="54" mass="5840">MSEIVLQQPGGVPKALPEENRRWAKRRALLGRLAKKGRPRMSIAPAPAAAPVTP</sequence>
<dbReference type="Proteomes" id="UP000181909">
    <property type="component" value="Unassembled WGS sequence"/>
</dbReference>
<proteinExistence type="predicted"/>
<accession>A0A1K2F1M8</accession>